<feature type="region of interest" description="Disordered" evidence="2">
    <location>
        <begin position="1"/>
        <end position="25"/>
    </location>
</feature>
<feature type="region of interest" description="Disordered" evidence="2">
    <location>
        <begin position="130"/>
        <end position="150"/>
    </location>
</feature>
<organism evidence="3 4">
    <name type="scientific">Mycobacterium phage DroogsArmy</name>
    <dbReference type="NCBI Taxonomy" id="2744011"/>
    <lineage>
        <taxon>Viruses</taxon>
        <taxon>Duplodnaviria</taxon>
        <taxon>Heunggongvirae</taxon>
        <taxon>Uroviricota</taxon>
        <taxon>Caudoviricetes</taxon>
        <taxon>Timshelvirus</taxon>
        <taxon>Timshelvirus droogsarmy</taxon>
    </lineage>
</organism>
<dbReference type="EMBL" id="MT553337">
    <property type="protein sequence ID" value="QKO02411.1"/>
    <property type="molecule type" value="Genomic_DNA"/>
</dbReference>
<sequence length="167" mass="17851">MADDQTPAVETPGTQEQGQAPAPEVFSREYVEELRRENAKHRTSKETAVAEAVAAVKADYEAKLADKDTAYSALQNELGAAWIELEKVYTTIDAKVPSDKVRSVVEFLKGEDKESISASVQSAAQLFGGWDTTDPAVDPTQGKGGGTPLPLNGDKLMMALNAKLGLV</sequence>
<evidence type="ECO:0000313" key="4">
    <source>
        <dbReference type="Proteomes" id="UP000509248"/>
    </source>
</evidence>
<name>A0A6N0A3T6_9CAUD</name>
<proteinExistence type="predicted"/>
<accession>A0A6N0A3T6</accession>
<keyword evidence="4" id="KW-1185">Reference proteome</keyword>
<feature type="coiled-coil region" evidence="1">
    <location>
        <begin position="31"/>
        <end position="77"/>
    </location>
</feature>
<dbReference type="Proteomes" id="UP000509248">
    <property type="component" value="Segment"/>
</dbReference>
<reference evidence="3 4" key="1">
    <citation type="submission" date="2020-06" db="EMBL/GenBank/DDBJ databases">
        <authorList>
            <person name="Fast K.M."/>
            <person name="Johnson K."/>
            <person name="Mayfield K.N."/>
            <person name="Stephens L.A."/>
            <person name="Reid T.H."/>
            <person name="Ryan E.D."/>
            <person name="Keener T.W."/>
            <person name="Sandel M.W."/>
            <person name="Garlena R.A."/>
            <person name="Russell D.A."/>
            <person name="Pope W.H."/>
            <person name="Jacobs-Sera D."/>
            <person name="Hatfull G.F."/>
        </authorList>
    </citation>
    <scope>NUCLEOTIDE SEQUENCE [LARGE SCALE GENOMIC DNA]</scope>
</reference>
<evidence type="ECO:0000256" key="1">
    <source>
        <dbReference type="SAM" id="Coils"/>
    </source>
</evidence>
<dbReference type="RefSeq" id="YP_010061969.1">
    <property type="nucleotide sequence ID" value="NC_054789.1"/>
</dbReference>
<dbReference type="GeneID" id="64871602"/>
<evidence type="ECO:0000313" key="3">
    <source>
        <dbReference type="EMBL" id="QKO02411.1"/>
    </source>
</evidence>
<evidence type="ECO:0000256" key="2">
    <source>
        <dbReference type="SAM" id="MobiDB-lite"/>
    </source>
</evidence>
<protein>
    <submittedName>
        <fullName evidence="3">Scaffolding protein</fullName>
    </submittedName>
</protein>
<gene>
    <name evidence="3" type="primary">15</name>
    <name evidence="3" type="ORF">SEA_DROOGSARMY_15</name>
</gene>
<keyword evidence="1" id="KW-0175">Coiled coil</keyword>
<dbReference type="KEGG" id="vg:64871602"/>